<dbReference type="OrthoDB" id="20872at2759"/>
<dbReference type="AlphaFoldDB" id="A0A6A5TAY9"/>
<reference evidence="2" key="1">
    <citation type="journal article" date="2020" name="Stud. Mycol.">
        <title>101 Dothideomycetes genomes: a test case for predicting lifestyles and emergence of pathogens.</title>
        <authorList>
            <person name="Haridas S."/>
            <person name="Albert R."/>
            <person name="Binder M."/>
            <person name="Bloem J."/>
            <person name="Labutti K."/>
            <person name="Salamov A."/>
            <person name="Andreopoulos B."/>
            <person name="Baker S."/>
            <person name="Barry K."/>
            <person name="Bills G."/>
            <person name="Bluhm B."/>
            <person name="Cannon C."/>
            <person name="Castanera R."/>
            <person name="Culley D."/>
            <person name="Daum C."/>
            <person name="Ezra D."/>
            <person name="Gonzalez J."/>
            <person name="Henrissat B."/>
            <person name="Kuo A."/>
            <person name="Liang C."/>
            <person name="Lipzen A."/>
            <person name="Lutzoni F."/>
            <person name="Magnuson J."/>
            <person name="Mondo S."/>
            <person name="Nolan M."/>
            <person name="Ohm R."/>
            <person name="Pangilinan J."/>
            <person name="Park H.-J."/>
            <person name="Ramirez L."/>
            <person name="Alfaro M."/>
            <person name="Sun H."/>
            <person name="Tritt A."/>
            <person name="Yoshinaga Y."/>
            <person name="Zwiers L.-H."/>
            <person name="Turgeon B."/>
            <person name="Goodwin S."/>
            <person name="Spatafora J."/>
            <person name="Crous P."/>
            <person name="Grigoriev I."/>
        </authorList>
    </citation>
    <scope>NUCLEOTIDE SEQUENCE</scope>
    <source>
        <strain evidence="2">CBS 675.92</strain>
    </source>
</reference>
<proteinExistence type="predicted"/>
<dbReference type="EMBL" id="ML977030">
    <property type="protein sequence ID" value="KAF1949883.1"/>
    <property type="molecule type" value="Genomic_DNA"/>
</dbReference>
<dbReference type="Proteomes" id="UP000800035">
    <property type="component" value="Unassembled WGS sequence"/>
</dbReference>
<accession>A0A6A5TAY9</accession>
<feature type="region of interest" description="Disordered" evidence="1">
    <location>
        <begin position="29"/>
        <end position="61"/>
    </location>
</feature>
<keyword evidence="3" id="KW-1185">Reference proteome</keyword>
<evidence type="ECO:0000256" key="1">
    <source>
        <dbReference type="SAM" id="MobiDB-lite"/>
    </source>
</evidence>
<name>A0A6A5TAY9_9PLEO</name>
<gene>
    <name evidence="2" type="ORF">CC80DRAFT_539935</name>
</gene>
<evidence type="ECO:0000313" key="2">
    <source>
        <dbReference type="EMBL" id="KAF1949883.1"/>
    </source>
</evidence>
<organism evidence="2 3">
    <name type="scientific">Byssothecium circinans</name>
    <dbReference type="NCBI Taxonomy" id="147558"/>
    <lineage>
        <taxon>Eukaryota</taxon>
        <taxon>Fungi</taxon>
        <taxon>Dikarya</taxon>
        <taxon>Ascomycota</taxon>
        <taxon>Pezizomycotina</taxon>
        <taxon>Dothideomycetes</taxon>
        <taxon>Pleosporomycetidae</taxon>
        <taxon>Pleosporales</taxon>
        <taxon>Massarineae</taxon>
        <taxon>Massarinaceae</taxon>
        <taxon>Byssothecium</taxon>
    </lineage>
</organism>
<protein>
    <submittedName>
        <fullName evidence="2">Uncharacterized protein</fullName>
    </submittedName>
</protein>
<evidence type="ECO:0000313" key="3">
    <source>
        <dbReference type="Proteomes" id="UP000800035"/>
    </source>
</evidence>
<sequence length="245" mass="27316">MVSAEVRRETSAVEEGGLVMERWQAETRRSQKTALLPASNSTPPFPTQLPAMPSGVHASSASGLHVRNHELHEQGPIVSLSRSLMETLRLILSEVRMQSDTAQHYGSLESSCASLFFWGTDLGLSRGELNDMLQDSPQLRNTCLTVLVSISQFASTYAETLCQTLRIKVDTLLMLAPSLASPAEEIYDDEEPWAVQDNEEHLLGQAYANSISQKFPWAAPAIVAHLGKLNWDRYNHMLRLQWEII</sequence>